<organism evidence="6 7">
    <name type="scientific">Senna tora</name>
    <dbReference type="NCBI Taxonomy" id="362788"/>
    <lineage>
        <taxon>Eukaryota</taxon>
        <taxon>Viridiplantae</taxon>
        <taxon>Streptophyta</taxon>
        <taxon>Embryophyta</taxon>
        <taxon>Tracheophyta</taxon>
        <taxon>Spermatophyta</taxon>
        <taxon>Magnoliopsida</taxon>
        <taxon>eudicotyledons</taxon>
        <taxon>Gunneridae</taxon>
        <taxon>Pentapetalae</taxon>
        <taxon>rosids</taxon>
        <taxon>fabids</taxon>
        <taxon>Fabales</taxon>
        <taxon>Fabaceae</taxon>
        <taxon>Caesalpinioideae</taxon>
        <taxon>Cassia clade</taxon>
        <taxon>Senna</taxon>
    </lineage>
</organism>
<evidence type="ECO:0000256" key="3">
    <source>
        <dbReference type="ARBA" id="ARBA00022927"/>
    </source>
</evidence>
<dbReference type="OrthoDB" id="10259133at2759"/>
<sequence length="316" mass="35852">MIQNDEISPSEGIVEGEVNYKAKARRKGELKKVGIEVEVGSVCKEERCIARIPSLQRKTFIMISHFFVLSQGADNVVFRDYRGEVQKASAETFSPKVKFWKEDGEEDAPPNIDGVNYFHVKVAGLFFVATTRVNVSPSLALELLQRIAQFIKDYRDVLNEDSLRKNFVLVNELLLEVIAHWQTVLKPACPRTWVMCEQHQLRKGPKKMPATAITKSVVANEPGGRIRDEIFVDIRLALNEDLRIGRTDYRSSGVVILDDCNFHESVHLDSFDVDRMLTGVPPDGEFPVMNYRMTQPFKPPFRINALIEETGSLTVI</sequence>
<dbReference type="SUPFAM" id="SSF49447">
    <property type="entry name" value="Second domain of Mu2 adaptin subunit (ap50) of ap2 adaptor"/>
    <property type="match status" value="1"/>
</dbReference>
<dbReference type="GO" id="GO:0015031">
    <property type="term" value="P:protein transport"/>
    <property type="evidence" value="ECO:0007669"/>
    <property type="project" value="UniProtKB-KW"/>
</dbReference>
<dbReference type="GO" id="GO:0012505">
    <property type="term" value="C:endomembrane system"/>
    <property type="evidence" value="ECO:0007669"/>
    <property type="project" value="UniProtKB-SubCell"/>
</dbReference>
<gene>
    <name evidence="6" type="ORF">G2W53_011969</name>
</gene>
<evidence type="ECO:0000259" key="5">
    <source>
        <dbReference type="PROSITE" id="PS51072"/>
    </source>
</evidence>
<keyword evidence="3" id="KW-0653">Protein transport</keyword>
<dbReference type="InterPro" id="IPR028565">
    <property type="entry name" value="MHD"/>
</dbReference>
<proteinExistence type="predicted"/>
<comment type="caution">
    <text evidence="6">The sequence shown here is derived from an EMBL/GenBank/DDBJ whole genome shotgun (WGS) entry which is preliminary data.</text>
</comment>
<dbReference type="AlphaFoldDB" id="A0A834U004"/>
<evidence type="ECO:0000256" key="4">
    <source>
        <dbReference type="ARBA" id="ARBA00023136"/>
    </source>
</evidence>
<dbReference type="Gene3D" id="3.30.450.60">
    <property type="match status" value="1"/>
</dbReference>
<dbReference type="Proteomes" id="UP000634136">
    <property type="component" value="Unassembled WGS sequence"/>
</dbReference>
<evidence type="ECO:0000256" key="1">
    <source>
        <dbReference type="ARBA" id="ARBA00004308"/>
    </source>
</evidence>
<dbReference type="Pfam" id="PF00928">
    <property type="entry name" value="Adap_comp_sub"/>
    <property type="match status" value="1"/>
</dbReference>
<dbReference type="PANTHER" id="PTHR10529">
    <property type="entry name" value="AP COMPLEX SUBUNIT MU"/>
    <property type="match status" value="1"/>
</dbReference>
<dbReference type="PROSITE" id="PS51072">
    <property type="entry name" value="MHD"/>
    <property type="match status" value="1"/>
</dbReference>
<dbReference type="FunFam" id="3.30.450.60:FF:000002">
    <property type="entry name" value="AP-2 complex subunit mu, putative"/>
    <property type="match status" value="1"/>
</dbReference>
<dbReference type="EMBL" id="JAAIUW010000005">
    <property type="protein sequence ID" value="KAF7829636.1"/>
    <property type="molecule type" value="Genomic_DNA"/>
</dbReference>
<dbReference type="InterPro" id="IPR036168">
    <property type="entry name" value="AP2_Mu_C_sf"/>
</dbReference>
<name>A0A834U004_9FABA</name>
<dbReference type="InterPro" id="IPR050431">
    <property type="entry name" value="Adaptor_comp_med_subunit"/>
</dbReference>
<comment type="subcellular location">
    <subcellularLocation>
        <location evidence="1">Endomembrane system</location>
    </subcellularLocation>
</comment>
<feature type="domain" description="MHD" evidence="5">
    <location>
        <begin position="203"/>
        <end position="316"/>
    </location>
</feature>
<evidence type="ECO:0000313" key="6">
    <source>
        <dbReference type="EMBL" id="KAF7829636.1"/>
    </source>
</evidence>
<reference evidence="6" key="1">
    <citation type="submission" date="2020-09" db="EMBL/GenBank/DDBJ databases">
        <title>Genome-Enabled Discovery of Anthraquinone Biosynthesis in Senna tora.</title>
        <authorList>
            <person name="Kang S.-H."/>
            <person name="Pandey R.P."/>
            <person name="Lee C.-M."/>
            <person name="Sim J.-S."/>
            <person name="Jeong J.-T."/>
            <person name="Choi B.-S."/>
            <person name="Jung M."/>
            <person name="Ginzburg D."/>
            <person name="Zhao K."/>
            <person name="Won S.Y."/>
            <person name="Oh T.-J."/>
            <person name="Yu Y."/>
            <person name="Kim N.-H."/>
            <person name="Lee O.R."/>
            <person name="Lee T.-H."/>
            <person name="Bashyal P."/>
            <person name="Kim T.-S."/>
            <person name="Lee W.-H."/>
            <person name="Kawkins C."/>
            <person name="Kim C.-K."/>
            <person name="Kim J.S."/>
            <person name="Ahn B.O."/>
            <person name="Rhee S.Y."/>
            <person name="Sohng J.K."/>
        </authorList>
    </citation>
    <scope>NUCLEOTIDE SEQUENCE</scope>
    <source>
        <tissue evidence="6">Leaf</tissue>
    </source>
</reference>
<protein>
    <submittedName>
        <fullName evidence="6">AP-4 complex subunit mu-like</fullName>
    </submittedName>
</protein>
<keyword evidence="4" id="KW-0472">Membrane</keyword>
<dbReference type="SUPFAM" id="SSF64356">
    <property type="entry name" value="SNARE-like"/>
    <property type="match status" value="1"/>
</dbReference>
<dbReference type="InterPro" id="IPR011012">
    <property type="entry name" value="Longin-like_dom_sf"/>
</dbReference>
<keyword evidence="7" id="KW-1185">Reference proteome</keyword>
<evidence type="ECO:0000256" key="2">
    <source>
        <dbReference type="ARBA" id="ARBA00022448"/>
    </source>
</evidence>
<dbReference type="Gene3D" id="2.60.40.1170">
    <property type="entry name" value="Mu homology domain, subdomain B"/>
    <property type="match status" value="1"/>
</dbReference>
<evidence type="ECO:0000313" key="7">
    <source>
        <dbReference type="Proteomes" id="UP000634136"/>
    </source>
</evidence>
<keyword evidence="2" id="KW-0813">Transport</keyword>
<accession>A0A834U004</accession>